<dbReference type="EMBL" id="BOOY01000049">
    <property type="protein sequence ID" value="GIJ06781.1"/>
    <property type="molecule type" value="Genomic_DNA"/>
</dbReference>
<organism evidence="1 2">
    <name type="scientific">Spirilliplanes yamanashiensis</name>
    <dbReference type="NCBI Taxonomy" id="42233"/>
    <lineage>
        <taxon>Bacteria</taxon>
        <taxon>Bacillati</taxon>
        <taxon>Actinomycetota</taxon>
        <taxon>Actinomycetes</taxon>
        <taxon>Micromonosporales</taxon>
        <taxon>Micromonosporaceae</taxon>
        <taxon>Spirilliplanes</taxon>
    </lineage>
</organism>
<comment type="caution">
    <text evidence="1">The sequence shown here is derived from an EMBL/GenBank/DDBJ whole genome shotgun (WGS) entry which is preliminary data.</text>
</comment>
<proteinExistence type="predicted"/>
<dbReference type="Proteomes" id="UP000652013">
    <property type="component" value="Unassembled WGS sequence"/>
</dbReference>
<gene>
    <name evidence="1" type="ORF">Sya03_61330</name>
</gene>
<dbReference type="RefSeq" id="WP_203941944.1">
    <property type="nucleotide sequence ID" value="NZ_BAAAGJ010000009.1"/>
</dbReference>
<sequence>MFPSLRALCCRLRAVGPVALILGTPQRATIANHPDGGYRLLIDYTEGREWLDLPRSRAADLYGRPGDAEFDAAARLLTARHLTWELPWQLDKDGHLTCPVSWKERP</sequence>
<evidence type="ECO:0000313" key="1">
    <source>
        <dbReference type="EMBL" id="GIJ06781.1"/>
    </source>
</evidence>
<keyword evidence="2" id="KW-1185">Reference proteome</keyword>
<reference evidence="1" key="1">
    <citation type="submission" date="2021-01" db="EMBL/GenBank/DDBJ databases">
        <title>Whole genome shotgun sequence of Spirilliplanes yamanashiensis NBRC 15828.</title>
        <authorList>
            <person name="Komaki H."/>
            <person name="Tamura T."/>
        </authorList>
    </citation>
    <scope>NUCLEOTIDE SEQUENCE</scope>
    <source>
        <strain evidence="1">NBRC 15828</strain>
    </source>
</reference>
<protein>
    <submittedName>
        <fullName evidence="1">Uncharacterized protein</fullName>
    </submittedName>
</protein>
<dbReference type="AlphaFoldDB" id="A0A8J3YDG6"/>
<evidence type="ECO:0000313" key="2">
    <source>
        <dbReference type="Proteomes" id="UP000652013"/>
    </source>
</evidence>
<accession>A0A8J3YDG6</accession>
<name>A0A8J3YDG6_9ACTN</name>